<keyword evidence="8 9" id="KW-0472">Membrane</keyword>
<dbReference type="HAMAP" id="MF_00024">
    <property type="entry name" value="CobD_CbiB"/>
    <property type="match status" value="1"/>
</dbReference>
<evidence type="ECO:0000256" key="9">
    <source>
        <dbReference type="HAMAP-Rule" id="MF_00024"/>
    </source>
</evidence>
<dbReference type="AlphaFoldDB" id="A0A8I0HKW4"/>
<evidence type="ECO:0000256" key="4">
    <source>
        <dbReference type="ARBA" id="ARBA00022475"/>
    </source>
</evidence>
<comment type="subcellular location">
    <subcellularLocation>
        <location evidence="1 9">Cell membrane</location>
        <topology evidence="1 9">Multi-pass membrane protein</topology>
    </subcellularLocation>
</comment>
<evidence type="ECO:0000256" key="2">
    <source>
        <dbReference type="ARBA" id="ARBA00004953"/>
    </source>
</evidence>
<comment type="caution">
    <text evidence="10">The sequence shown here is derived from an EMBL/GenBank/DDBJ whole genome shotgun (WGS) entry which is preliminary data.</text>
</comment>
<reference evidence="10 11" key="1">
    <citation type="submission" date="2020-08" db="EMBL/GenBank/DDBJ databases">
        <title>A Genomic Blueprint of the Chicken Gut Microbiome.</title>
        <authorList>
            <person name="Gilroy R."/>
            <person name="Ravi A."/>
            <person name="Getino M."/>
            <person name="Pursley I."/>
            <person name="Horton D.L."/>
            <person name="Alikhan N.-F."/>
            <person name="Baker D."/>
            <person name="Gharbi K."/>
            <person name="Hall N."/>
            <person name="Watson M."/>
            <person name="Adriaenssens E.M."/>
            <person name="Foster-Nyarko E."/>
            <person name="Jarju S."/>
            <person name="Secka A."/>
            <person name="Antonio M."/>
            <person name="Oren A."/>
            <person name="Chaudhuri R."/>
            <person name="La Ragione R.M."/>
            <person name="Hildebrand F."/>
            <person name="Pallen M.J."/>
        </authorList>
    </citation>
    <scope>NUCLEOTIDE SEQUENCE [LARGE SCALE GENOMIC DNA]</scope>
    <source>
        <strain evidence="10 11">Sa1YVA5</strain>
    </source>
</reference>
<proteinExistence type="inferred from homology"/>
<dbReference type="GO" id="GO:0048472">
    <property type="term" value="F:threonine-phosphate decarboxylase activity"/>
    <property type="evidence" value="ECO:0007669"/>
    <property type="project" value="InterPro"/>
</dbReference>
<dbReference type="PANTHER" id="PTHR34308">
    <property type="entry name" value="COBALAMIN BIOSYNTHESIS PROTEIN CBIB"/>
    <property type="match status" value="1"/>
</dbReference>
<name>A0A8I0HKW4_9CORY</name>
<dbReference type="Proteomes" id="UP000650224">
    <property type="component" value="Unassembled WGS sequence"/>
</dbReference>
<dbReference type="PANTHER" id="PTHR34308:SF1">
    <property type="entry name" value="COBALAMIN BIOSYNTHESIS PROTEIN CBIB"/>
    <property type="match status" value="1"/>
</dbReference>
<comment type="pathway">
    <text evidence="2 9">Cofactor biosynthesis; adenosylcobalamin biosynthesis.</text>
</comment>
<evidence type="ECO:0000313" key="11">
    <source>
        <dbReference type="Proteomes" id="UP000650224"/>
    </source>
</evidence>
<dbReference type="GO" id="GO:0009236">
    <property type="term" value="P:cobalamin biosynthetic process"/>
    <property type="evidence" value="ECO:0007669"/>
    <property type="project" value="UniProtKB-UniRule"/>
</dbReference>
<evidence type="ECO:0000256" key="5">
    <source>
        <dbReference type="ARBA" id="ARBA00022573"/>
    </source>
</evidence>
<evidence type="ECO:0000256" key="3">
    <source>
        <dbReference type="ARBA" id="ARBA00006263"/>
    </source>
</evidence>
<accession>A0A8I0HKW4</accession>
<sequence length="305" mass="32089">MNARVRGIIAGVMADRLLPDPQHAWHPVAVYGTYASWVEARLYRGDRRSGVLFLATAVIPPVVVSAAAYRRWPATTTAVTLWACLGGSLLERTGTRMADHLEADRVEQARGLVPWLCSRDPELLDAPGIARATVESLAENTSDAAIASLFWAGVAGAPGAVAHRCINTLDAMVGYRNDRYRDFGWAAARMDDLAAWLPARLTALIHTGLAGLGGRGGEAVRAWREDAPQHPSPNAGPVEATAAAALGVTLGGATVYAHGVENRPRMGRGPAPGPADVRRAVSLSRTTQIASAAGAAGLAMVLRRG</sequence>
<keyword evidence="6 9" id="KW-0812">Transmembrane</keyword>
<evidence type="ECO:0000256" key="1">
    <source>
        <dbReference type="ARBA" id="ARBA00004651"/>
    </source>
</evidence>
<comment type="function">
    <text evidence="9">Converts cobyric acid to cobinamide by the addition of aminopropanol on the F carboxylic group.</text>
</comment>
<dbReference type="EMBL" id="JACSPR010000001">
    <property type="protein sequence ID" value="MBD8029022.1"/>
    <property type="molecule type" value="Genomic_DNA"/>
</dbReference>
<dbReference type="NCBIfam" id="TIGR00380">
    <property type="entry name" value="cobal_cbiB"/>
    <property type="match status" value="1"/>
</dbReference>
<keyword evidence="5 9" id="KW-0169">Cobalamin biosynthesis</keyword>
<dbReference type="GO" id="GO:0005886">
    <property type="term" value="C:plasma membrane"/>
    <property type="evidence" value="ECO:0007669"/>
    <property type="project" value="UniProtKB-SubCell"/>
</dbReference>
<feature type="transmembrane region" description="Helical" evidence="9">
    <location>
        <begin position="51"/>
        <end position="69"/>
    </location>
</feature>
<comment type="similarity">
    <text evidence="3 9">Belongs to the CobD/CbiB family.</text>
</comment>
<comment type="caution">
    <text evidence="9">Lacks conserved residue(s) required for the propagation of feature annotation.</text>
</comment>
<evidence type="ECO:0000256" key="8">
    <source>
        <dbReference type="ARBA" id="ARBA00023136"/>
    </source>
</evidence>
<organism evidence="10 11">
    <name type="scientific">Corynebacterium gallinarum</name>
    <dbReference type="NCBI Taxonomy" id="2762214"/>
    <lineage>
        <taxon>Bacteria</taxon>
        <taxon>Bacillati</taxon>
        <taxon>Actinomycetota</taxon>
        <taxon>Actinomycetes</taxon>
        <taxon>Mycobacteriales</taxon>
        <taxon>Corynebacteriaceae</taxon>
        <taxon>Corynebacterium</taxon>
    </lineage>
</organism>
<evidence type="ECO:0000256" key="6">
    <source>
        <dbReference type="ARBA" id="ARBA00022692"/>
    </source>
</evidence>
<dbReference type="Pfam" id="PF03186">
    <property type="entry name" value="CobD_Cbib"/>
    <property type="match status" value="1"/>
</dbReference>
<evidence type="ECO:0000313" key="10">
    <source>
        <dbReference type="EMBL" id="MBD8029022.1"/>
    </source>
</evidence>
<dbReference type="RefSeq" id="WP_191732262.1">
    <property type="nucleotide sequence ID" value="NZ_JACSPR010000001.1"/>
</dbReference>
<dbReference type="InterPro" id="IPR004485">
    <property type="entry name" value="Cobalamin_biosynth_CobD/CbiB"/>
</dbReference>
<dbReference type="UniPathway" id="UPA00148"/>
<keyword evidence="7 9" id="KW-1133">Transmembrane helix</keyword>
<protein>
    <recommendedName>
        <fullName evidence="9">Cobalamin biosynthesis protein CobD</fullName>
    </recommendedName>
</protein>
<gene>
    <name evidence="9 10" type="primary">cobD</name>
    <name evidence="10" type="ORF">H9627_01535</name>
</gene>
<dbReference type="GO" id="GO:0015420">
    <property type="term" value="F:ABC-type vitamin B12 transporter activity"/>
    <property type="evidence" value="ECO:0007669"/>
    <property type="project" value="UniProtKB-UniRule"/>
</dbReference>
<keyword evidence="11" id="KW-1185">Reference proteome</keyword>
<keyword evidence="4 9" id="KW-1003">Cell membrane</keyword>
<evidence type="ECO:0000256" key="7">
    <source>
        <dbReference type="ARBA" id="ARBA00022989"/>
    </source>
</evidence>